<name>A0A0R3N771_9BRAD</name>
<protein>
    <submittedName>
        <fullName evidence="1">Uncharacterized protein</fullName>
    </submittedName>
</protein>
<organism evidence="1 2">
    <name type="scientific">Bradyrhizobium lablabi</name>
    <dbReference type="NCBI Taxonomy" id="722472"/>
    <lineage>
        <taxon>Bacteria</taxon>
        <taxon>Pseudomonadati</taxon>
        <taxon>Pseudomonadota</taxon>
        <taxon>Alphaproteobacteria</taxon>
        <taxon>Hyphomicrobiales</taxon>
        <taxon>Nitrobacteraceae</taxon>
        <taxon>Bradyrhizobium</taxon>
    </lineage>
</organism>
<dbReference type="AlphaFoldDB" id="A0A0R3N771"/>
<evidence type="ECO:0000313" key="1">
    <source>
        <dbReference type="EMBL" id="KRR25853.1"/>
    </source>
</evidence>
<sequence>MLNLRHLSPDRQVTEMTIRLSISPAICRPIESPPINRLAASAQRVENMGGKDTALTIARNATIILIKPD</sequence>
<reference evidence="1 2" key="1">
    <citation type="submission" date="2014-03" db="EMBL/GenBank/DDBJ databases">
        <title>Bradyrhizobium valentinum sp. nov., isolated from effective nodules of Lupinus mariae-josephae, a lupine endemic of basic-lime soils in Eastern Spain.</title>
        <authorList>
            <person name="Duran D."/>
            <person name="Rey L."/>
            <person name="Navarro A."/>
            <person name="Busquets A."/>
            <person name="Imperial J."/>
            <person name="Ruiz-Argueso T."/>
        </authorList>
    </citation>
    <scope>NUCLEOTIDE SEQUENCE [LARGE SCALE GENOMIC DNA]</scope>
    <source>
        <strain evidence="1 2">CCBAU 23086</strain>
    </source>
</reference>
<dbReference type="EMBL" id="LLYB01000052">
    <property type="protein sequence ID" value="KRR25853.1"/>
    <property type="molecule type" value="Genomic_DNA"/>
</dbReference>
<evidence type="ECO:0000313" key="2">
    <source>
        <dbReference type="Proteomes" id="UP000051660"/>
    </source>
</evidence>
<accession>A0A0R3N771</accession>
<gene>
    <name evidence="1" type="ORF">CQ14_28770</name>
</gene>
<dbReference type="Proteomes" id="UP000051660">
    <property type="component" value="Unassembled WGS sequence"/>
</dbReference>
<comment type="caution">
    <text evidence="1">The sequence shown here is derived from an EMBL/GenBank/DDBJ whole genome shotgun (WGS) entry which is preliminary data.</text>
</comment>
<proteinExistence type="predicted"/>